<keyword evidence="1" id="KW-0547">Nucleotide-binding</keyword>
<feature type="compositionally biased region" description="Polar residues" evidence="3">
    <location>
        <begin position="76"/>
        <end position="94"/>
    </location>
</feature>
<dbReference type="GO" id="GO:0007031">
    <property type="term" value="P:peroxisome organization"/>
    <property type="evidence" value="ECO:0007669"/>
    <property type="project" value="InterPro"/>
</dbReference>
<dbReference type="SUPFAM" id="SSF54585">
    <property type="entry name" value="Cdc48 domain 2-like"/>
    <property type="match status" value="1"/>
</dbReference>
<dbReference type="EMBL" id="VIEB01001699">
    <property type="protein sequence ID" value="TQD70738.1"/>
    <property type="molecule type" value="Genomic_DNA"/>
</dbReference>
<feature type="region of interest" description="Disordered" evidence="3">
    <location>
        <begin position="56"/>
        <end position="94"/>
    </location>
</feature>
<dbReference type="GO" id="GO:0005524">
    <property type="term" value="F:ATP binding"/>
    <property type="evidence" value="ECO:0007669"/>
    <property type="project" value="UniProtKB-KW"/>
</dbReference>
<keyword evidence="2" id="KW-0067">ATP-binding</keyword>
<reference evidence="5 6" key="1">
    <citation type="journal article" date="2019" name="G3 (Bethesda)">
        <title>Sequencing of a Wild Apple (Malus baccata) Genome Unravels the Differences Between Cultivated and Wild Apple Species Regarding Disease Resistance and Cold Tolerance.</title>
        <authorList>
            <person name="Chen X."/>
        </authorList>
    </citation>
    <scope>NUCLEOTIDE SEQUENCE [LARGE SCALE GENOMIC DNA]</scope>
    <source>
        <strain evidence="6">cv. Shandingzi</strain>
        <tissue evidence="5">Leaves</tissue>
    </source>
</reference>
<dbReference type="STRING" id="106549.A0A540K927"/>
<proteinExistence type="predicted"/>
<comment type="caution">
    <text evidence="5">The sequence shown here is derived from an EMBL/GenBank/DDBJ whole genome shotgun (WGS) entry which is preliminary data.</text>
</comment>
<dbReference type="Proteomes" id="UP000315295">
    <property type="component" value="Unassembled WGS sequence"/>
</dbReference>
<evidence type="ECO:0000256" key="2">
    <source>
        <dbReference type="ARBA" id="ARBA00022840"/>
    </source>
</evidence>
<evidence type="ECO:0000256" key="1">
    <source>
        <dbReference type="ARBA" id="ARBA00022741"/>
    </source>
</evidence>
<evidence type="ECO:0000313" key="6">
    <source>
        <dbReference type="Proteomes" id="UP000315295"/>
    </source>
</evidence>
<dbReference type="InterPro" id="IPR015342">
    <property type="entry name" value="PEX1-N_C-lobe"/>
</dbReference>
<keyword evidence="6" id="KW-1185">Reference proteome</keyword>
<gene>
    <name evidence="5" type="ORF">C1H46_043735</name>
</gene>
<dbReference type="Gene3D" id="3.10.330.10">
    <property type="match status" value="1"/>
</dbReference>
<evidence type="ECO:0000259" key="4">
    <source>
        <dbReference type="Pfam" id="PF09262"/>
    </source>
</evidence>
<dbReference type="AlphaFoldDB" id="A0A540K927"/>
<evidence type="ECO:0000313" key="5">
    <source>
        <dbReference type="EMBL" id="TQD70738.1"/>
    </source>
</evidence>
<dbReference type="Pfam" id="PF09262">
    <property type="entry name" value="PEX-1N"/>
    <property type="match status" value="1"/>
</dbReference>
<organism evidence="5 6">
    <name type="scientific">Malus baccata</name>
    <name type="common">Siberian crab apple</name>
    <name type="synonym">Pyrus baccata</name>
    <dbReference type="NCBI Taxonomy" id="106549"/>
    <lineage>
        <taxon>Eukaryota</taxon>
        <taxon>Viridiplantae</taxon>
        <taxon>Streptophyta</taxon>
        <taxon>Embryophyta</taxon>
        <taxon>Tracheophyta</taxon>
        <taxon>Spermatophyta</taxon>
        <taxon>Magnoliopsida</taxon>
        <taxon>eudicotyledons</taxon>
        <taxon>Gunneridae</taxon>
        <taxon>Pentapetalae</taxon>
        <taxon>rosids</taxon>
        <taxon>fabids</taxon>
        <taxon>Rosales</taxon>
        <taxon>Rosaceae</taxon>
        <taxon>Amygdaloideae</taxon>
        <taxon>Maleae</taxon>
        <taxon>Malus</taxon>
    </lineage>
</organism>
<dbReference type="GO" id="GO:0005777">
    <property type="term" value="C:peroxisome"/>
    <property type="evidence" value="ECO:0007669"/>
    <property type="project" value="InterPro"/>
</dbReference>
<dbReference type="InterPro" id="IPR029067">
    <property type="entry name" value="CDC48_domain_2-like_sf"/>
</dbReference>
<sequence>MQVRILHEKMRFPLWLNGHTTITFQVASTFPQKAVVQLVAGTEVAVAPKRRMTVNPHGDPCMLSSKGKKSYFKGTTARSGSRQETSSQKLCQRH</sequence>
<evidence type="ECO:0000256" key="3">
    <source>
        <dbReference type="SAM" id="MobiDB-lite"/>
    </source>
</evidence>
<protein>
    <recommendedName>
        <fullName evidence="4">Peroxisomal ATPase PEX1 N-terminal C-lobe domain-containing protein</fullName>
    </recommendedName>
</protein>
<feature type="domain" description="Peroxisomal ATPase PEX1 N-terminal C-lobe" evidence="4">
    <location>
        <begin position="2"/>
        <end position="48"/>
    </location>
</feature>
<name>A0A540K927_MALBA</name>
<accession>A0A540K927</accession>